<dbReference type="EMBL" id="NGJZ01000001">
    <property type="protein sequence ID" value="RSU08324.1"/>
    <property type="molecule type" value="Genomic_DNA"/>
</dbReference>
<feature type="coiled-coil region" evidence="1">
    <location>
        <begin position="14"/>
        <end position="41"/>
    </location>
</feature>
<keyword evidence="3" id="KW-1185">Reference proteome</keyword>
<evidence type="ECO:0000313" key="2">
    <source>
        <dbReference type="EMBL" id="RSU08324.1"/>
    </source>
</evidence>
<evidence type="ECO:0000256" key="1">
    <source>
        <dbReference type="SAM" id="Coils"/>
    </source>
</evidence>
<organism evidence="2 3">
    <name type="scientific">Vagococcus entomophilus</name>
    <dbReference type="NCBI Taxonomy" id="1160095"/>
    <lineage>
        <taxon>Bacteria</taxon>
        <taxon>Bacillati</taxon>
        <taxon>Bacillota</taxon>
        <taxon>Bacilli</taxon>
        <taxon>Lactobacillales</taxon>
        <taxon>Enterococcaceae</taxon>
        <taxon>Vagococcus</taxon>
    </lineage>
</organism>
<dbReference type="AlphaFoldDB" id="A0A430AK18"/>
<reference evidence="2 3" key="1">
    <citation type="submission" date="2017-05" db="EMBL/GenBank/DDBJ databases">
        <title>Vagococcus spp. assemblies.</title>
        <authorList>
            <person name="Gulvik C.A."/>
        </authorList>
    </citation>
    <scope>NUCLEOTIDE SEQUENCE [LARGE SCALE GENOMIC DNA]</scope>
    <source>
        <strain evidence="2 3">DSM 24756</strain>
    </source>
</reference>
<accession>A0A430AK18</accession>
<sequence>MDIFDEKIKVYELMSNILNEKRELNRQYGCLQERLNEIEKVLKSSHTKTDGEKKKVVEIESQKYFESKKNMRNKSYLDYAKVARQITHILKSSDVPLTIQNIHSGLQKLGVEVSKVNVSNNILSVG</sequence>
<evidence type="ECO:0000313" key="3">
    <source>
        <dbReference type="Proteomes" id="UP000288669"/>
    </source>
</evidence>
<proteinExistence type="predicted"/>
<keyword evidence="1" id="KW-0175">Coiled coil</keyword>
<gene>
    <name evidence="2" type="ORF">CBF30_03530</name>
</gene>
<dbReference type="Proteomes" id="UP000288669">
    <property type="component" value="Unassembled WGS sequence"/>
</dbReference>
<name>A0A430AK18_9ENTE</name>
<dbReference type="RefSeq" id="WP_126822817.1">
    <property type="nucleotide sequence ID" value="NZ_JBHLWU010000001.1"/>
</dbReference>
<comment type="caution">
    <text evidence="2">The sequence shown here is derived from an EMBL/GenBank/DDBJ whole genome shotgun (WGS) entry which is preliminary data.</text>
</comment>
<protein>
    <submittedName>
        <fullName evidence="2">Uncharacterized protein</fullName>
    </submittedName>
</protein>